<dbReference type="Proteomes" id="UP000187209">
    <property type="component" value="Unassembled WGS sequence"/>
</dbReference>
<dbReference type="PANTHER" id="PTHR11133">
    <property type="entry name" value="SACCHAROPINE DEHYDROGENASE"/>
    <property type="match status" value="1"/>
</dbReference>
<protein>
    <recommendedName>
        <fullName evidence="2">Alanine dehydrogenase/pyridine nucleotide transhydrogenase N-terminal domain-containing protein</fullName>
    </recommendedName>
</protein>
<comment type="caution">
    <text evidence="3">The sequence shown here is derived from an EMBL/GenBank/DDBJ whole genome shotgun (WGS) entry which is preliminary data.</text>
</comment>
<evidence type="ECO:0000256" key="1">
    <source>
        <dbReference type="ARBA" id="ARBA00023002"/>
    </source>
</evidence>
<dbReference type="InterPro" id="IPR007886">
    <property type="entry name" value="AlaDH/PNT_N"/>
</dbReference>
<keyword evidence="4" id="KW-1185">Reference proteome</keyword>
<evidence type="ECO:0000313" key="3">
    <source>
        <dbReference type="EMBL" id="OMJ77633.1"/>
    </source>
</evidence>
<name>A0A1R2BLC9_9CILI</name>
<dbReference type="InterPro" id="IPR051168">
    <property type="entry name" value="AASS"/>
</dbReference>
<dbReference type="SMART" id="SM01003">
    <property type="entry name" value="AlaDh_PNT_N"/>
    <property type="match status" value="1"/>
</dbReference>
<reference evidence="3 4" key="1">
    <citation type="submission" date="2016-11" db="EMBL/GenBank/DDBJ databases">
        <title>The macronuclear genome of Stentor coeruleus: a giant cell with tiny introns.</title>
        <authorList>
            <person name="Slabodnick M."/>
            <person name="Ruby J.G."/>
            <person name="Reiff S.B."/>
            <person name="Swart E.C."/>
            <person name="Gosai S."/>
            <person name="Prabakaran S."/>
            <person name="Witkowska E."/>
            <person name="Larue G.E."/>
            <person name="Fisher S."/>
            <person name="Freeman R.M."/>
            <person name="Gunawardena J."/>
            <person name="Chu W."/>
            <person name="Stover N.A."/>
            <person name="Gregory B.D."/>
            <person name="Nowacki M."/>
            <person name="Derisi J."/>
            <person name="Roy S.W."/>
            <person name="Marshall W.F."/>
            <person name="Sood P."/>
        </authorList>
    </citation>
    <scope>NUCLEOTIDE SEQUENCE [LARGE SCALE GENOMIC DNA]</scope>
    <source>
        <strain evidence="3">WM001</strain>
    </source>
</reference>
<dbReference type="EMBL" id="MPUH01000565">
    <property type="protein sequence ID" value="OMJ77633.1"/>
    <property type="molecule type" value="Genomic_DNA"/>
</dbReference>
<dbReference type="PANTHER" id="PTHR11133:SF22">
    <property type="entry name" value="ALPHA-AMINOADIPIC SEMIALDEHYDE SYNTHASE, MITOCHONDRIAL"/>
    <property type="match status" value="1"/>
</dbReference>
<dbReference type="GO" id="GO:0004753">
    <property type="term" value="F:saccharopine dehydrogenase activity"/>
    <property type="evidence" value="ECO:0007669"/>
    <property type="project" value="TreeGrafter"/>
</dbReference>
<dbReference type="Gene3D" id="3.40.50.720">
    <property type="entry name" value="NAD(P)-binding Rossmann-like Domain"/>
    <property type="match status" value="2"/>
</dbReference>
<proteinExistence type="predicted"/>
<evidence type="ECO:0000259" key="2">
    <source>
        <dbReference type="SMART" id="SM01003"/>
    </source>
</evidence>
<accession>A0A1R2BLC9</accession>
<dbReference type="OrthoDB" id="10059875at2759"/>
<sequence length="494" mass="56163">MEGDKLVIGVLRETKNYWECRTPLIPSDAKILIEKGIKVILQPSSSRCFRDSEYISVGAEINEDLSEAAIILGVKEVQPRNFLPGRIFMFFSHTFKAQAYNMPMLDAMIEKKITLIDYECIKNPLGNRTVALGKFGGNSGAMDFMQGLGKYLLMKNISSPFLCQGFGYMYRDLDDIRKEVGKIGDLIKNNGLPTPIIPMIWGILGNGRSSSGVQEILSILPHTILTPDDLLSFAPGPEAQFQIYIVTFPPNTIYQNKTTLTFDRQEYNQNPSLYESIFAQKYAKNLSVIYNCLYYETIYPKVLTTENIRLLDKLLGICDITCDLRGTIEICHKFTTPEEPFFLYNPQDDRMYELCKAHVEGSLLYYSMDFLPTELPRDASSHLSNCLVPYLIEICHGNYENELETSGLCSDLIDATHVYKGVLTQKFRYIEDLRGRMPNDIMVINENVREIGQIVRDCPQLDSDVDNAKYGQELTRESKIALIRIAKILNRGKV</sequence>
<dbReference type="SUPFAM" id="SSF52283">
    <property type="entry name" value="Formate/glycerate dehydrogenase catalytic domain-like"/>
    <property type="match status" value="1"/>
</dbReference>
<organism evidence="3 4">
    <name type="scientific">Stentor coeruleus</name>
    <dbReference type="NCBI Taxonomy" id="5963"/>
    <lineage>
        <taxon>Eukaryota</taxon>
        <taxon>Sar</taxon>
        <taxon>Alveolata</taxon>
        <taxon>Ciliophora</taxon>
        <taxon>Postciliodesmatophora</taxon>
        <taxon>Heterotrichea</taxon>
        <taxon>Heterotrichida</taxon>
        <taxon>Stentoridae</taxon>
        <taxon>Stentor</taxon>
    </lineage>
</organism>
<feature type="domain" description="Alanine dehydrogenase/pyridine nucleotide transhydrogenase N-terminal" evidence="2">
    <location>
        <begin position="9"/>
        <end position="139"/>
    </location>
</feature>
<dbReference type="GO" id="GO:0019878">
    <property type="term" value="P:lysine biosynthetic process via aminoadipic acid"/>
    <property type="evidence" value="ECO:0007669"/>
    <property type="project" value="TreeGrafter"/>
</dbReference>
<dbReference type="Pfam" id="PF05222">
    <property type="entry name" value="AlaDh_PNT_N"/>
    <property type="match status" value="1"/>
</dbReference>
<gene>
    <name evidence="3" type="ORF">SteCoe_22760</name>
</gene>
<dbReference type="AlphaFoldDB" id="A0A1R2BLC9"/>
<keyword evidence="1" id="KW-0560">Oxidoreductase</keyword>
<dbReference type="GO" id="GO:0005737">
    <property type="term" value="C:cytoplasm"/>
    <property type="evidence" value="ECO:0007669"/>
    <property type="project" value="TreeGrafter"/>
</dbReference>
<evidence type="ECO:0000313" key="4">
    <source>
        <dbReference type="Proteomes" id="UP000187209"/>
    </source>
</evidence>